<dbReference type="Gene3D" id="3.40.309.10">
    <property type="entry name" value="Aldehyde Dehydrogenase, Chain A, domain 2"/>
    <property type="match status" value="1"/>
</dbReference>
<keyword evidence="3" id="KW-0520">NAD</keyword>
<reference evidence="7 8" key="1">
    <citation type="submission" date="2019-07" db="EMBL/GenBank/DDBJ databases">
        <title>Characterization of Brevibacillus brevis HK544, as a potential biocontrol agent.</title>
        <authorList>
            <person name="Kim H."/>
        </authorList>
    </citation>
    <scope>NUCLEOTIDE SEQUENCE [LARGE SCALE GENOMIC DNA]</scope>
    <source>
        <strain evidence="7 8">HK544</strain>
    </source>
</reference>
<proteinExistence type="inferred from homology"/>
<dbReference type="InterPro" id="IPR016161">
    <property type="entry name" value="Ald_DH/histidinol_DH"/>
</dbReference>
<evidence type="ECO:0000256" key="3">
    <source>
        <dbReference type="ARBA" id="ARBA00023027"/>
    </source>
</evidence>
<evidence type="ECO:0000313" key="7">
    <source>
        <dbReference type="EMBL" id="QDS34229.1"/>
    </source>
</evidence>
<dbReference type="AlphaFoldDB" id="A0A517I5P2"/>
<dbReference type="FunFam" id="3.40.605.10:FF:000004">
    <property type="entry name" value="Aldehyde dehydrogenase"/>
    <property type="match status" value="1"/>
</dbReference>
<dbReference type="RefSeq" id="WP_144615668.1">
    <property type="nucleotide sequence ID" value="NZ_CP042161.1"/>
</dbReference>
<feature type="domain" description="Aldehyde dehydrogenase" evidence="6">
    <location>
        <begin position="6"/>
        <end position="430"/>
    </location>
</feature>
<evidence type="ECO:0000256" key="2">
    <source>
        <dbReference type="ARBA" id="ARBA00023002"/>
    </source>
</evidence>
<comment type="similarity">
    <text evidence="1 4">Belongs to the aldehyde dehydrogenase family.</text>
</comment>
<protein>
    <recommendedName>
        <fullName evidence="4">Aldehyde dehydrogenase</fullName>
    </recommendedName>
</protein>
<dbReference type="Pfam" id="PF00171">
    <property type="entry name" value="Aldedh"/>
    <property type="match status" value="1"/>
</dbReference>
<feature type="active site" evidence="5">
    <location>
        <position position="212"/>
    </location>
</feature>
<dbReference type="GO" id="GO:0004029">
    <property type="term" value="F:aldehyde dehydrogenase (NAD+) activity"/>
    <property type="evidence" value="ECO:0007669"/>
    <property type="project" value="TreeGrafter"/>
</dbReference>
<dbReference type="Proteomes" id="UP000317713">
    <property type="component" value="Chromosome"/>
</dbReference>
<dbReference type="GO" id="GO:0005737">
    <property type="term" value="C:cytoplasm"/>
    <property type="evidence" value="ECO:0007669"/>
    <property type="project" value="TreeGrafter"/>
</dbReference>
<organism evidence="7 8">
    <name type="scientific">Brevibacillus brevis</name>
    <name type="common">Bacillus brevis</name>
    <dbReference type="NCBI Taxonomy" id="1393"/>
    <lineage>
        <taxon>Bacteria</taxon>
        <taxon>Bacillati</taxon>
        <taxon>Bacillota</taxon>
        <taxon>Bacilli</taxon>
        <taxon>Bacillales</taxon>
        <taxon>Paenibacillaceae</taxon>
        <taxon>Brevibacillus</taxon>
    </lineage>
</organism>
<gene>
    <name evidence="7" type="ORF">FPS98_09690</name>
</gene>
<name>A0A517I5P2_BREBE</name>
<dbReference type="SUPFAM" id="SSF53720">
    <property type="entry name" value="ALDH-like"/>
    <property type="match status" value="1"/>
</dbReference>
<accession>A0A517I5P2</accession>
<dbReference type="Gene3D" id="3.40.605.10">
    <property type="entry name" value="Aldehyde Dehydrogenase, Chain A, domain 1"/>
    <property type="match status" value="1"/>
</dbReference>
<dbReference type="InterPro" id="IPR016162">
    <property type="entry name" value="Ald_DH_N"/>
</dbReference>
<evidence type="ECO:0000256" key="4">
    <source>
        <dbReference type="PIRNR" id="PIRNR036492"/>
    </source>
</evidence>
<dbReference type="PROSITE" id="PS00070">
    <property type="entry name" value="ALDEHYDE_DEHYDR_CYS"/>
    <property type="match status" value="1"/>
</dbReference>
<evidence type="ECO:0000313" key="8">
    <source>
        <dbReference type="Proteomes" id="UP000317713"/>
    </source>
</evidence>
<dbReference type="EMBL" id="CP042161">
    <property type="protein sequence ID" value="QDS34229.1"/>
    <property type="molecule type" value="Genomic_DNA"/>
</dbReference>
<dbReference type="InterPro" id="IPR016160">
    <property type="entry name" value="Ald_DH_CS_CYS"/>
</dbReference>
<dbReference type="GO" id="GO:0006081">
    <property type="term" value="P:aldehyde metabolic process"/>
    <property type="evidence" value="ECO:0007669"/>
    <property type="project" value="InterPro"/>
</dbReference>
<evidence type="ECO:0000256" key="1">
    <source>
        <dbReference type="ARBA" id="ARBA00009986"/>
    </source>
</evidence>
<dbReference type="InterPro" id="IPR016163">
    <property type="entry name" value="Ald_DH_C"/>
</dbReference>
<evidence type="ECO:0000259" key="6">
    <source>
        <dbReference type="Pfam" id="PF00171"/>
    </source>
</evidence>
<dbReference type="PANTHER" id="PTHR43570">
    <property type="entry name" value="ALDEHYDE DEHYDROGENASE"/>
    <property type="match status" value="1"/>
</dbReference>
<dbReference type="PIRSF" id="PIRSF036492">
    <property type="entry name" value="ALDH"/>
    <property type="match status" value="1"/>
</dbReference>
<evidence type="ECO:0000256" key="5">
    <source>
        <dbReference type="PIRSR" id="PIRSR036492-1"/>
    </source>
</evidence>
<dbReference type="InterPro" id="IPR012394">
    <property type="entry name" value="Aldehyde_DH_NAD(P)"/>
</dbReference>
<dbReference type="InterPro" id="IPR015590">
    <property type="entry name" value="Aldehyde_DH_dom"/>
</dbReference>
<dbReference type="PANTHER" id="PTHR43570:SF20">
    <property type="entry name" value="ALDEHYDE DEHYDROGENASE ALDX-RELATED"/>
    <property type="match status" value="1"/>
</dbReference>
<sequence>MVDVTDQIQQIFELQKKHQHVVKRTSAAERIQKLQKLKTIIRTQTPAILQALQQDLEKPSFEAVTTEVLGVIHEIDRFIASLQQWMQPVEVATQSVGATAKIIWEPKGQCLIFSAWNFPFYLLFLPLIPAIGAGNVCILKPSEMAPATSRLATKIVREVFEESEVAIFEGGVDVAEALLALPFHHIFFTGSTSIGKHVMQAAAKHLASVTLELGGKCPVIVDEHVDLEKMTPRIAFGKFANAGQICLAPDYVFVKEHQLEEFVQQVEAYVQRSYFENGQLTHTDMAKIINERHLQRLQDLLEDAVSRGAKVRFGGTIEDGRIHPTLLTDVPLEAKIMQEEIFGPIMPVLTYTDLDEVIEYIDSKPKPLALYIFSDHQRIVDNLLASTTSGGATVNDVMRHMAEPNLPFGGVNESGIGRYTGVYGFKEFSHERGVLFQAPVGSNPMEEFARAPYKGKLETLMQRLK</sequence>
<feature type="active site" evidence="5">
    <location>
        <position position="246"/>
    </location>
</feature>
<dbReference type="FunFam" id="3.40.309.10:FF:000003">
    <property type="entry name" value="Aldehyde dehydrogenase"/>
    <property type="match status" value="1"/>
</dbReference>
<keyword evidence="2 4" id="KW-0560">Oxidoreductase</keyword>